<dbReference type="Gene3D" id="3.80.30.20">
    <property type="entry name" value="tm_1862 like domain"/>
    <property type="match status" value="1"/>
</dbReference>
<evidence type="ECO:0000259" key="6">
    <source>
        <dbReference type="Pfam" id="PF04055"/>
    </source>
</evidence>
<dbReference type="PANTHER" id="PTHR43409:SF7">
    <property type="entry name" value="BLL1977 PROTEIN"/>
    <property type="match status" value="1"/>
</dbReference>
<dbReference type="PANTHER" id="PTHR43409">
    <property type="entry name" value="ANAEROBIC MAGNESIUM-PROTOPORPHYRIN IX MONOMETHYL ESTER CYCLASE-RELATED"/>
    <property type="match status" value="1"/>
</dbReference>
<keyword evidence="3" id="KW-0479">Metal-binding</keyword>
<keyword evidence="5" id="KW-0411">Iron-sulfur</keyword>
<evidence type="ECO:0000256" key="2">
    <source>
        <dbReference type="ARBA" id="ARBA00022691"/>
    </source>
</evidence>
<proteinExistence type="predicted"/>
<evidence type="ECO:0000256" key="3">
    <source>
        <dbReference type="ARBA" id="ARBA00022723"/>
    </source>
</evidence>
<evidence type="ECO:0000256" key="1">
    <source>
        <dbReference type="ARBA" id="ARBA00001966"/>
    </source>
</evidence>
<dbReference type="InterPro" id="IPR058240">
    <property type="entry name" value="rSAM_sf"/>
</dbReference>
<evidence type="ECO:0000313" key="8">
    <source>
        <dbReference type="Proteomes" id="UP000825679"/>
    </source>
</evidence>
<dbReference type="RefSeq" id="WP_221007180.1">
    <property type="nucleotide sequence ID" value="NZ_CP081150.1"/>
</dbReference>
<organism evidence="7 8">
    <name type="scientific">Deefgea tanakiae</name>
    <dbReference type="NCBI Taxonomy" id="2865840"/>
    <lineage>
        <taxon>Bacteria</taxon>
        <taxon>Pseudomonadati</taxon>
        <taxon>Pseudomonadota</taxon>
        <taxon>Betaproteobacteria</taxon>
        <taxon>Neisseriales</taxon>
        <taxon>Chitinibacteraceae</taxon>
        <taxon>Deefgea</taxon>
    </lineage>
</organism>
<keyword evidence="4" id="KW-0408">Iron</keyword>
<evidence type="ECO:0000313" key="7">
    <source>
        <dbReference type="EMBL" id="QZA78655.1"/>
    </source>
</evidence>
<sequence>MLVPTEKWANDLRDELLKSEMQVQWRTEGRVDNLRPEFIPTLAQAGLTILDLGLESASPLQLTRMNKTRAPQKYLDRAAKLMDACAANGIKVKANILLYAGETSETVHQTISWLDKHKDSIFGVSVGPVIAYGWPDEVKTYLEELKPLGASPAKTPCIGVTELNLSSEFTHGFAQQIAQMITQRYMNHENYYFLKSFSYFARDYRYSDFLSDLGTTISGANSEPSPKCNDLKPLKDATQPILDFEFIQ</sequence>
<gene>
    <name evidence="7" type="ORF">K4H28_04395</name>
</gene>
<protein>
    <submittedName>
        <fullName evidence="7">Radical SAM protein</fullName>
    </submittedName>
</protein>
<dbReference type="Proteomes" id="UP000825679">
    <property type="component" value="Chromosome"/>
</dbReference>
<dbReference type="InterPro" id="IPR007197">
    <property type="entry name" value="rSAM"/>
</dbReference>
<keyword evidence="2" id="KW-0949">S-adenosyl-L-methionine</keyword>
<keyword evidence="8" id="KW-1185">Reference proteome</keyword>
<dbReference type="EMBL" id="CP081150">
    <property type="protein sequence ID" value="QZA78655.1"/>
    <property type="molecule type" value="Genomic_DNA"/>
</dbReference>
<feature type="domain" description="Radical SAM core" evidence="6">
    <location>
        <begin position="15"/>
        <end position="114"/>
    </location>
</feature>
<evidence type="ECO:0000256" key="4">
    <source>
        <dbReference type="ARBA" id="ARBA00023004"/>
    </source>
</evidence>
<evidence type="ECO:0000256" key="5">
    <source>
        <dbReference type="ARBA" id="ARBA00023014"/>
    </source>
</evidence>
<dbReference type="InterPro" id="IPR023404">
    <property type="entry name" value="rSAM_horseshoe"/>
</dbReference>
<dbReference type="InterPro" id="IPR051198">
    <property type="entry name" value="BchE-like"/>
</dbReference>
<dbReference type="Pfam" id="PF04055">
    <property type="entry name" value="Radical_SAM"/>
    <property type="match status" value="1"/>
</dbReference>
<accession>A0ABX8Z8A8</accession>
<reference evidence="7 8" key="1">
    <citation type="submission" date="2021-08" db="EMBL/GenBank/DDBJ databases">
        <title>complete genome sequencing of Deefgea sp. D25.</title>
        <authorList>
            <person name="Bae J.-W."/>
            <person name="Gim D.-H."/>
        </authorList>
    </citation>
    <scope>NUCLEOTIDE SEQUENCE [LARGE SCALE GENOMIC DNA]</scope>
    <source>
        <strain evidence="7 8">D25</strain>
    </source>
</reference>
<comment type="cofactor">
    <cofactor evidence="1">
        <name>[4Fe-4S] cluster</name>
        <dbReference type="ChEBI" id="CHEBI:49883"/>
    </cofactor>
</comment>
<dbReference type="SUPFAM" id="SSF102114">
    <property type="entry name" value="Radical SAM enzymes"/>
    <property type="match status" value="1"/>
</dbReference>
<name>A0ABX8Z8A8_9NEIS</name>